<gene>
    <name evidence="1" type="ORF">AGERDE_LOCUS8346</name>
</gene>
<sequence>MNGELYCGHVEVTDKNSREACESEAEDTGLQLKPTFLFRDEDLNATSSVQHPLHMEKEKNGPWFQFSYEGYRLLNHQAQKRQTLINSYRRPYEYYGFSYDQ</sequence>
<dbReference type="AlphaFoldDB" id="A0A9N9G6V2"/>
<protein>
    <submittedName>
        <fullName evidence="1">2488_t:CDS:1</fullName>
    </submittedName>
</protein>
<evidence type="ECO:0000313" key="1">
    <source>
        <dbReference type="EMBL" id="CAG8585573.1"/>
    </source>
</evidence>
<name>A0A9N9G6V2_9GLOM</name>
<accession>A0A9N9G6V2</accession>
<reference evidence="1" key="1">
    <citation type="submission" date="2021-06" db="EMBL/GenBank/DDBJ databases">
        <authorList>
            <person name="Kallberg Y."/>
            <person name="Tangrot J."/>
            <person name="Rosling A."/>
        </authorList>
    </citation>
    <scope>NUCLEOTIDE SEQUENCE</scope>
    <source>
        <strain evidence="1">MT106</strain>
    </source>
</reference>
<proteinExistence type="predicted"/>
<evidence type="ECO:0000313" key="2">
    <source>
        <dbReference type="Proteomes" id="UP000789831"/>
    </source>
</evidence>
<comment type="caution">
    <text evidence="1">The sequence shown here is derived from an EMBL/GenBank/DDBJ whole genome shotgun (WGS) entry which is preliminary data.</text>
</comment>
<keyword evidence="2" id="KW-1185">Reference proteome</keyword>
<organism evidence="1 2">
    <name type="scientific">Ambispora gerdemannii</name>
    <dbReference type="NCBI Taxonomy" id="144530"/>
    <lineage>
        <taxon>Eukaryota</taxon>
        <taxon>Fungi</taxon>
        <taxon>Fungi incertae sedis</taxon>
        <taxon>Mucoromycota</taxon>
        <taxon>Glomeromycotina</taxon>
        <taxon>Glomeromycetes</taxon>
        <taxon>Archaeosporales</taxon>
        <taxon>Ambisporaceae</taxon>
        <taxon>Ambispora</taxon>
    </lineage>
</organism>
<dbReference type="EMBL" id="CAJVPL010001740">
    <property type="protein sequence ID" value="CAG8585573.1"/>
    <property type="molecule type" value="Genomic_DNA"/>
</dbReference>
<dbReference type="Proteomes" id="UP000789831">
    <property type="component" value="Unassembled WGS sequence"/>
</dbReference>